<proteinExistence type="predicted"/>
<keyword evidence="1" id="KW-1133">Transmembrane helix</keyword>
<dbReference type="GO" id="GO:0004806">
    <property type="term" value="F:triacylglycerol lipase activity"/>
    <property type="evidence" value="ECO:0007669"/>
    <property type="project" value="InterPro"/>
</dbReference>
<accession>A0A2U1PMY2</accession>
<dbReference type="GO" id="GO:0006629">
    <property type="term" value="P:lipid metabolic process"/>
    <property type="evidence" value="ECO:0007669"/>
    <property type="project" value="InterPro"/>
</dbReference>
<name>A0A2U1PMY2_ARTAN</name>
<keyword evidence="1" id="KW-0812">Transmembrane</keyword>
<gene>
    <name evidence="2" type="ORF">CTI12_AA133410</name>
</gene>
<dbReference type="STRING" id="35608.A0A2U1PMY2"/>
<keyword evidence="3" id="KW-1185">Reference proteome</keyword>
<sequence length="141" mass="15957">MATEVTTTTTLCDKSFSVDYMLLSPKDVRLWDLIKLLFSKNIGNRSFIDCPDGTVEESFSQRFVIFISIVAQKVLHLVDKPLGWVGSAIEFMPNFTDANGGFFKLLGNVVTGFILSSFFCQPFTCFIFYHRKKNSCLLKIS</sequence>
<evidence type="ECO:0000313" key="2">
    <source>
        <dbReference type="EMBL" id="PWA87121.1"/>
    </source>
</evidence>
<dbReference type="EMBL" id="PKPP01000945">
    <property type="protein sequence ID" value="PWA87121.1"/>
    <property type="molecule type" value="Genomic_DNA"/>
</dbReference>
<dbReference type="Proteomes" id="UP000245207">
    <property type="component" value="Unassembled WGS sequence"/>
</dbReference>
<keyword evidence="1" id="KW-0472">Membrane</keyword>
<comment type="caution">
    <text evidence="2">The sequence shown here is derived from an EMBL/GenBank/DDBJ whole genome shotgun (WGS) entry which is preliminary data.</text>
</comment>
<evidence type="ECO:0000256" key="1">
    <source>
        <dbReference type="SAM" id="Phobius"/>
    </source>
</evidence>
<reference evidence="2 3" key="1">
    <citation type="journal article" date="2018" name="Mol. Plant">
        <title>The genome of Artemisia annua provides insight into the evolution of Asteraceae family and artemisinin biosynthesis.</title>
        <authorList>
            <person name="Shen Q."/>
            <person name="Zhang L."/>
            <person name="Liao Z."/>
            <person name="Wang S."/>
            <person name="Yan T."/>
            <person name="Shi P."/>
            <person name="Liu M."/>
            <person name="Fu X."/>
            <person name="Pan Q."/>
            <person name="Wang Y."/>
            <person name="Lv Z."/>
            <person name="Lu X."/>
            <person name="Zhang F."/>
            <person name="Jiang W."/>
            <person name="Ma Y."/>
            <person name="Chen M."/>
            <person name="Hao X."/>
            <person name="Li L."/>
            <person name="Tang Y."/>
            <person name="Lv G."/>
            <person name="Zhou Y."/>
            <person name="Sun X."/>
            <person name="Brodelius P.E."/>
            <person name="Rose J.K.C."/>
            <person name="Tang K."/>
        </authorList>
    </citation>
    <scope>NUCLEOTIDE SEQUENCE [LARGE SCALE GENOMIC DNA]</scope>
    <source>
        <strain evidence="3">cv. Huhao1</strain>
        <tissue evidence="2">Leaf</tissue>
    </source>
</reference>
<dbReference type="OrthoDB" id="1938854at2759"/>
<protein>
    <submittedName>
        <fullName evidence="2">Triacylglycerol lipase-like 1</fullName>
    </submittedName>
</protein>
<dbReference type="PANTHER" id="PTHR46086:SF19">
    <property type="entry name" value="TRIACYLGLYCEROL LIPASE"/>
    <property type="match status" value="1"/>
</dbReference>
<organism evidence="2 3">
    <name type="scientific">Artemisia annua</name>
    <name type="common">Sweet wormwood</name>
    <dbReference type="NCBI Taxonomy" id="35608"/>
    <lineage>
        <taxon>Eukaryota</taxon>
        <taxon>Viridiplantae</taxon>
        <taxon>Streptophyta</taxon>
        <taxon>Embryophyta</taxon>
        <taxon>Tracheophyta</taxon>
        <taxon>Spermatophyta</taxon>
        <taxon>Magnoliopsida</taxon>
        <taxon>eudicotyledons</taxon>
        <taxon>Gunneridae</taxon>
        <taxon>Pentapetalae</taxon>
        <taxon>asterids</taxon>
        <taxon>campanulids</taxon>
        <taxon>Asterales</taxon>
        <taxon>Asteraceae</taxon>
        <taxon>Asteroideae</taxon>
        <taxon>Anthemideae</taxon>
        <taxon>Artemisiinae</taxon>
        <taxon>Artemisia</taxon>
    </lineage>
</organism>
<dbReference type="InterPro" id="IPR044819">
    <property type="entry name" value="OBL-like"/>
</dbReference>
<evidence type="ECO:0000313" key="3">
    <source>
        <dbReference type="Proteomes" id="UP000245207"/>
    </source>
</evidence>
<dbReference type="PANTHER" id="PTHR46086">
    <property type="entry name" value="ALPHA/BETA-HYDROLASES SUPERFAMILY PROTEIN"/>
    <property type="match status" value="1"/>
</dbReference>
<feature type="transmembrane region" description="Helical" evidence="1">
    <location>
        <begin position="105"/>
        <end position="129"/>
    </location>
</feature>
<dbReference type="AlphaFoldDB" id="A0A2U1PMY2"/>